<protein>
    <submittedName>
        <fullName evidence="2">Uncharacterized protein</fullName>
    </submittedName>
</protein>
<sequence>MNKPKKFHIILILILVFSAFYFYSGKEQLKNYKWDSAIIKDLRDFKTPTLADAKIFYKENNTQIKIPFLNIRFMDIIAWLWLISILLFLILKKLNV</sequence>
<accession>K2GZD8</accession>
<comment type="caution">
    <text evidence="2">The sequence shown here is derived from an EMBL/GenBank/DDBJ whole genome shotgun (WGS) entry which is preliminary data.</text>
</comment>
<keyword evidence="1" id="KW-1133">Transmembrane helix</keyword>
<organism evidence="2">
    <name type="scientific">uncultured bacterium</name>
    <name type="common">gcode 4</name>
    <dbReference type="NCBI Taxonomy" id="1234023"/>
    <lineage>
        <taxon>Bacteria</taxon>
        <taxon>environmental samples</taxon>
    </lineage>
</organism>
<dbReference type="AlphaFoldDB" id="K2GZD8"/>
<evidence type="ECO:0000256" key="1">
    <source>
        <dbReference type="SAM" id="Phobius"/>
    </source>
</evidence>
<keyword evidence="1" id="KW-0812">Transmembrane</keyword>
<dbReference type="EMBL" id="AMFJ01000275">
    <property type="protein sequence ID" value="EKE28880.1"/>
    <property type="molecule type" value="Genomic_DNA"/>
</dbReference>
<keyword evidence="1" id="KW-0472">Membrane</keyword>
<reference evidence="2" key="1">
    <citation type="journal article" date="2012" name="Science">
        <title>Fermentation, hydrogen, and sulfur metabolism in multiple uncultivated bacterial phyla.</title>
        <authorList>
            <person name="Wrighton K.C."/>
            <person name="Thomas B.C."/>
            <person name="Sharon I."/>
            <person name="Miller C.S."/>
            <person name="Castelle C.J."/>
            <person name="VerBerkmoes N.C."/>
            <person name="Wilkins M.J."/>
            <person name="Hettich R.L."/>
            <person name="Lipton M.S."/>
            <person name="Williams K.H."/>
            <person name="Long P.E."/>
            <person name="Banfield J.F."/>
        </authorList>
    </citation>
    <scope>NUCLEOTIDE SEQUENCE [LARGE SCALE GENOMIC DNA]</scope>
</reference>
<feature type="transmembrane region" description="Helical" evidence="1">
    <location>
        <begin position="7"/>
        <end position="24"/>
    </location>
</feature>
<name>K2GZD8_9BACT</name>
<feature type="transmembrane region" description="Helical" evidence="1">
    <location>
        <begin position="71"/>
        <end position="91"/>
    </location>
</feature>
<evidence type="ECO:0000313" key="2">
    <source>
        <dbReference type="EMBL" id="EKE28880.1"/>
    </source>
</evidence>
<gene>
    <name evidence="2" type="ORF">ACD_3C00001G0021</name>
</gene>
<proteinExistence type="predicted"/>